<dbReference type="EMBL" id="CACTIH010003776">
    <property type="protein sequence ID" value="CAA2984757.1"/>
    <property type="molecule type" value="Genomic_DNA"/>
</dbReference>
<dbReference type="Gene3D" id="3.90.20.20">
    <property type="match status" value="1"/>
</dbReference>
<comment type="similarity">
    <text evidence="1">Belongs to the GrpE family.</text>
</comment>
<evidence type="ECO:0000256" key="2">
    <source>
        <dbReference type="ARBA" id="ARBA00023186"/>
    </source>
</evidence>
<dbReference type="Pfam" id="PF01025">
    <property type="entry name" value="GrpE"/>
    <property type="match status" value="2"/>
</dbReference>
<dbReference type="InterPro" id="IPR013805">
    <property type="entry name" value="GrpE_CC"/>
</dbReference>
<name>A0A8S0RZH7_OLEEU</name>
<accession>A0A8S0RZH7</accession>
<comment type="caution">
    <text evidence="4">The sequence shown here is derived from an EMBL/GenBank/DDBJ whole genome shotgun (WGS) entry which is preliminary data.</text>
</comment>
<dbReference type="SUPFAM" id="SSF58014">
    <property type="entry name" value="Coiled-coil domain of nucleotide exchange factor GrpE"/>
    <property type="match status" value="1"/>
</dbReference>
<dbReference type="InterPro" id="IPR000740">
    <property type="entry name" value="GrpE"/>
</dbReference>
<dbReference type="Proteomes" id="UP000594638">
    <property type="component" value="Unassembled WGS sequence"/>
</dbReference>
<evidence type="ECO:0000256" key="1">
    <source>
        <dbReference type="ARBA" id="ARBA00009054"/>
    </source>
</evidence>
<feature type="region of interest" description="Disordered" evidence="3">
    <location>
        <begin position="22"/>
        <end position="71"/>
    </location>
</feature>
<dbReference type="Gramene" id="OE9A045373T1">
    <property type="protein sequence ID" value="OE9A045373C1"/>
    <property type="gene ID" value="OE9A045373"/>
</dbReference>
<dbReference type="PANTHER" id="PTHR21237">
    <property type="entry name" value="GRPE PROTEIN"/>
    <property type="match status" value="1"/>
</dbReference>
<keyword evidence="2" id="KW-0143">Chaperone</keyword>
<dbReference type="GO" id="GO:0000774">
    <property type="term" value="F:adenyl-nucleotide exchange factor activity"/>
    <property type="evidence" value="ECO:0007669"/>
    <property type="project" value="InterPro"/>
</dbReference>
<keyword evidence="5" id="KW-1185">Reference proteome</keyword>
<reference evidence="4 5" key="1">
    <citation type="submission" date="2019-12" db="EMBL/GenBank/DDBJ databases">
        <authorList>
            <person name="Alioto T."/>
            <person name="Alioto T."/>
            <person name="Gomez Garrido J."/>
        </authorList>
    </citation>
    <scope>NUCLEOTIDE SEQUENCE [LARGE SCALE GENOMIC DNA]</scope>
</reference>
<dbReference type="GO" id="GO:0051082">
    <property type="term" value="F:unfolded protein binding"/>
    <property type="evidence" value="ECO:0007669"/>
    <property type="project" value="TreeGrafter"/>
</dbReference>
<dbReference type="GO" id="GO:0051087">
    <property type="term" value="F:protein-folding chaperone binding"/>
    <property type="evidence" value="ECO:0007669"/>
    <property type="project" value="InterPro"/>
</dbReference>
<dbReference type="OrthoDB" id="201635at2759"/>
<dbReference type="AlphaFoldDB" id="A0A8S0RZH7"/>
<evidence type="ECO:0000313" key="4">
    <source>
        <dbReference type="EMBL" id="CAA2984757.1"/>
    </source>
</evidence>
<dbReference type="GO" id="GO:0030150">
    <property type="term" value="P:protein import into mitochondrial matrix"/>
    <property type="evidence" value="ECO:0007669"/>
    <property type="project" value="TreeGrafter"/>
</dbReference>
<dbReference type="InterPro" id="IPR009012">
    <property type="entry name" value="GrpE_head"/>
</dbReference>
<organism evidence="4 5">
    <name type="scientific">Olea europaea subsp. europaea</name>
    <dbReference type="NCBI Taxonomy" id="158383"/>
    <lineage>
        <taxon>Eukaryota</taxon>
        <taxon>Viridiplantae</taxon>
        <taxon>Streptophyta</taxon>
        <taxon>Embryophyta</taxon>
        <taxon>Tracheophyta</taxon>
        <taxon>Spermatophyta</taxon>
        <taxon>Magnoliopsida</taxon>
        <taxon>eudicotyledons</taxon>
        <taxon>Gunneridae</taxon>
        <taxon>Pentapetalae</taxon>
        <taxon>asterids</taxon>
        <taxon>lamiids</taxon>
        <taxon>Lamiales</taxon>
        <taxon>Oleaceae</taxon>
        <taxon>Oleeae</taxon>
        <taxon>Olea</taxon>
    </lineage>
</organism>
<evidence type="ECO:0000256" key="3">
    <source>
        <dbReference type="SAM" id="MobiDB-lite"/>
    </source>
</evidence>
<dbReference type="GO" id="GO:0001405">
    <property type="term" value="C:PAM complex, Tim23 associated import motor"/>
    <property type="evidence" value="ECO:0007669"/>
    <property type="project" value="TreeGrafter"/>
</dbReference>
<dbReference type="GO" id="GO:0006457">
    <property type="term" value="P:protein folding"/>
    <property type="evidence" value="ECO:0007669"/>
    <property type="project" value="InterPro"/>
</dbReference>
<gene>
    <name evidence="4" type="ORF">OLEA9_A045373</name>
</gene>
<feature type="compositionally biased region" description="Basic and acidic residues" evidence="3">
    <location>
        <begin position="32"/>
        <end position="48"/>
    </location>
</feature>
<sequence>MQMVSVQVALLHHSALNSSAFGFSSSASPQPNEKETAQSGNIKEDKAEAAATDQTEESVSDEKNKSAFNMKPLTHSRLSKVMRTYAEMENVKERTRCEAENTKKFAIKNFAKSLLDVADNLGSLGYASCPQGVMSFVISIHNPLELFPAALTSLSSVDASKPVGHVAVMLKAGYMLHDRVIRPAEVGVTVAAVSE</sequence>
<evidence type="ECO:0000313" key="5">
    <source>
        <dbReference type="Proteomes" id="UP000594638"/>
    </source>
</evidence>
<dbReference type="Gene3D" id="2.30.22.10">
    <property type="entry name" value="Head domain of nucleotide exchange factor GrpE"/>
    <property type="match status" value="1"/>
</dbReference>
<protein>
    <submittedName>
        <fullName evidence="4">Molecular chaperone of the family</fullName>
    </submittedName>
</protein>
<proteinExistence type="inferred from homology"/>
<dbReference type="GO" id="GO:0042803">
    <property type="term" value="F:protein homodimerization activity"/>
    <property type="evidence" value="ECO:0007669"/>
    <property type="project" value="InterPro"/>
</dbReference>
<dbReference type="PANTHER" id="PTHR21237:SF23">
    <property type="entry name" value="GRPE PROTEIN HOMOLOG, MITOCHONDRIAL"/>
    <property type="match status" value="1"/>
</dbReference>
<dbReference type="SUPFAM" id="SSF51064">
    <property type="entry name" value="Head domain of nucleotide exchange factor GrpE"/>
    <property type="match status" value="1"/>
</dbReference>